<dbReference type="AlphaFoldDB" id="A0A5U7G514"/>
<keyword evidence="1" id="KW-0732">Signal</keyword>
<dbReference type="EMBL" id="AAKKTY010000027">
    <property type="protein sequence ID" value="ECS8942151.1"/>
    <property type="molecule type" value="Genomic_DNA"/>
</dbReference>
<comment type="caution">
    <text evidence="3">The sequence shown here is derived from an EMBL/GenBank/DDBJ whole genome shotgun (WGS) entry which is preliminary data.</text>
</comment>
<name>A0A5U7G514_SALER</name>
<organism evidence="3">
    <name type="scientific">Salmonella enterica</name>
    <name type="common">Salmonella choleraesuis</name>
    <dbReference type="NCBI Taxonomy" id="28901"/>
    <lineage>
        <taxon>Bacteria</taxon>
        <taxon>Pseudomonadati</taxon>
        <taxon>Pseudomonadota</taxon>
        <taxon>Gammaproteobacteria</taxon>
        <taxon>Enterobacterales</taxon>
        <taxon>Enterobacteriaceae</taxon>
        <taxon>Salmonella</taxon>
    </lineage>
</organism>
<reference evidence="3" key="1">
    <citation type="submission" date="2018-07" db="EMBL/GenBank/DDBJ databases">
        <authorList>
            <consortium name="PulseNet: The National Subtyping Network for Foodborne Disease Surveillance"/>
            <person name="Tarr C.L."/>
            <person name="Trees E."/>
            <person name="Katz L.S."/>
            <person name="Carleton-Romer H.A."/>
            <person name="Stroika S."/>
            <person name="Kucerova Z."/>
            <person name="Roache K.F."/>
            <person name="Sabol A.L."/>
            <person name="Besser J."/>
            <person name="Gerner-Smidt P."/>
        </authorList>
    </citation>
    <scope>NUCLEOTIDE SEQUENCE</scope>
    <source>
        <strain evidence="2">PNUSAS016316</strain>
        <strain evidence="3">PNUSAS028293</strain>
    </source>
</reference>
<dbReference type="EMBL" id="AAGWTA010000071">
    <property type="protein sequence ID" value="EBS8260229.1"/>
    <property type="molecule type" value="Genomic_DNA"/>
</dbReference>
<accession>A0A5U7G514</accession>
<feature type="chain" id="PRO_5036152370" description="Type 1 fimbrial protein" evidence="1">
    <location>
        <begin position="30"/>
        <end position="226"/>
    </location>
</feature>
<evidence type="ECO:0000313" key="3">
    <source>
        <dbReference type="EMBL" id="ECS8942151.1"/>
    </source>
</evidence>
<dbReference type="RefSeq" id="WP_080096412.1">
    <property type="nucleotide sequence ID" value="NZ_MYLL01000073.1"/>
</dbReference>
<proteinExistence type="predicted"/>
<protein>
    <recommendedName>
        <fullName evidence="4">Type 1 fimbrial protein</fullName>
    </recommendedName>
</protein>
<evidence type="ECO:0008006" key="4">
    <source>
        <dbReference type="Google" id="ProtNLM"/>
    </source>
</evidence>
<feature type="signal peptide" evidence="1">
    <location>
        <begin position="1"/>
        <end position="29"/>
    </location>
</feature>
<evidence type="ECO:0000313" key="2">
    <source>
        <dbReference type="EMBL" id="EBS8260229.1"/>
    </source>
</evidence>
<evidence type="ECO:0000256" key="1">
    <source>
        <dbReference type="SAM" id="SignalP"/>
    </source>
</evidence>
<gene>
    <name evidence="2" type="ORF">CEZ54_24785</name>
    <name evidence="3" type="ORF">CV292_23700</name>
</gene>
<sequence length="226" mass="24144">MNRKIADMVRLLLPVFLLAGLSVSIQAVAAAVTEVAPAGNSVVSRSNGSMTMSGLVQTGTCSLSASNATMNFKPMALKEIQAQGRGSIIGQFDTVLNISNCAGTKLIVSIQSGDYILDSSPTEAYLRYPGGAANSIVSLSYSVELFVNSGYCNKIIAEQCTTTPSSILMPLDGSQLSSVGDNYYKPDNDNYKMTLKTTLYNSKNNINSMLFAATYTGHYIYSVTYQ</sequence>